<sequence length="100" mass="11894">PPYDTKFSEYDQQSFGKKDQEDLAKLFGQLDCKALMIIKKTDFIHNIYQKQQKINSQVTIGEYKKNYSYNVRGRNQREVTHLLILNYQPEEARNDVQLSF</sequence>
<gene>
    <name evidence="1" type="ORF">S01H1_65833</name>
</gene>
<proteinExistence type="predicted"/>
<dbReference type="Gene3D" id="3.40.50.150">
    <property type="entry name" value="Vaccinia Virus protein VP39"/>
    <property type="match status" value="1"/>
</dbReference>
<evidence type="ECO:0000313" key="1">
    <source>
        <dbReference type="EMBL" id="GAG40048.1"/>
    </source>
</evidence>
<dbReference type="AlphaFoldDB" id="X0XTV3"/>
<dbReference type="EMBL" id="BARS01043490">
    <property type="protein sequence ID" value="GAG40048.1"/>
    <property type="molecule type" value="Genomic_DNA"/>
</dbReference>
<accession>X0XTV3</accession>
<name>X0XTV3_9ZZZZ</name>
<comment type="caution">
    <text evidence="1">The sequence shown here is derived from an EMBL/GenBank/DDBJ whole genome shotgun (WGS) entry which is preliminary data.</text>
</comment>
<dbReference type="InterPro" id="IPR029063">
    <property type="entry name" value="SAM-dependent_MTases_sf"/>
</dbReference>
<protein>
    <submittedName>
        <fullName evidence="1">Uncharacterized protein</fullName>
    </submittedName>
</protein>
<organism evidence="1">
    <name type="scientific">marine sediment metagenome</name>
    <dbReference type="NCBI Taxonomy" id="412755"/>
    <lineage>
        <taxon>unclassified sequences</taxon>
        <taxon>metagenomes</taxon>
        <taxon>ecological metagenomes</taxon>
    </lineage>
</organism>
<reference evidence="1" key="1">
    <citation type="journal article" date="2014" name="Front. Microbiol.">
        <title>High frequency of phylogenetically diverse reductive dehalogenase-homologous genes in deep subseafloor sedimentary metagenomes.</title>
        <authorList>
            <person name="Kawai M."/>
            <person name="Futagami T."/>
            <person name="Toyoda A."/>
            <person name="Takaki Y."/>
            <person name="Nishi S."/>
            <person name="Hori S."/>
            <person name="Arai W."/>
            <person name="Tsubouchi T."/>
            <person name="Morono Y."/>
            <person name="Uchiyama I."/>
            <person name="Ito T."/>
            <person name="Fujiyama A."/>
            <person name="Inagaki F."/>
            <person name="Takami H."/>
        </authorList>
    </citation>
    <scope>NUCLEOTIDE SEQUENCE</scope>
    <source>
        <strain evidence="1">Expedition CK06-06</strain>
    </source>
</reference>
<feature type="non-terminal residue" evidence="1">
    <location>
        <position position="1"/>
    </location>
</feature>
<dbReference type="SUPFAM" id="SSF53335">
    <property type="entry name" value="S-adenosyl-L-methionine-dependent methyltransferases"/>
    <property type="match status" value="1"/>
</dbReference>